<evidence type="ECO:0000256" key="6">
    <source>
        <dbReference type="ARBA" id="ARBA00022927"/>
    </source>
</evidence>
<dbReference type="EMBL" id="GU943134">
    <property type="protein sequence ID" value="ADD96349.1"/>
    <property type="molecule type" value="Genomic_DNA"/>
</dbReference>
<evidence type="ECO:0000256" key="5">
    <source>
        <dbReference type="ARBA" id="ARBA00022692"/>
    </source>
</evidence>
<reference evidence="11" key="1">
    <citation type="journal article" date="2010" name="ISME J.">
        <title>Metagenome of the Mediterranean deep chlorophyll maximum studied by direct and fosmid library 454 pyrosequencing.</title>
        <authorList>
            <person name="Ghai R."/>
            <person name="Martin-Cuadrado A.B."/>
            <person name="Molto A.G."/>
            <person name="Heredia I.G."/>
            <person name="Cabrera R."/>
            <person name="Martin J."/>
            <person name="Verdu M."/>
            <person name="Deschamps P."/>
            <person name="Moreira D."/>
            <person name="Lopez-Garcia P."/>
            <person name="Mira A."/>
            <person name="Rodriguez-Valera F."/>
        </authorList>
    </citation>
    <scope>NUCLEOTIDE SEQUENCE</scope>
</reference>
<sequence>MQTAILTIHIILAVILIILVLVQQGKGADAGAAFGSGASSTVFGARGSATFMNKVTTVIALCFFVTSLSLAYISSNKSSGSKSLINDTVQEGNIDKQEEFNKP</sequence>
<organism evidence="11">
    <name type="scientific">uncultured organism MedDCM-OCT-S08-C727</name>
    <dbReference type="NCBI Taxonomy" id="743642"/>
    <lineage>
        <taxon>unclassified sequences</taxon>
        <taxon>environmental samples</taxon>
    </lineage>
</organism>
<dbReference type="NCBIfam" id="TIGR00810">
    <property type="entry name" value="secG"/>
    <property type="match status" value="1"/>
</dbReference>
<dbReference type="GO" id="GO:0015450">
    <property type="term" value="F:protein-transporting ATPase activity"/>
    <property type="evidence" value="ECO:0007669"/>
    <property type="project" value="InterPro"/>
</dbReference>
<dbReference type="PANTHER" id="PTHR34182">
    <property type="entry name" value="PROTEIN-EXPORT MEMBRANE PROTEIN SECG"/>
    <property type="match status" value="1"/>
</dbReference>
<keyword evidence="3" id="KW-0813">Transport</keyword>
<dbReference type="PRINTS" id="PR01651">
    <property type="entry name" value="SECGEXPORT"/>
</dbReference>
<protein>
    <recommendedName>
        <fullName evidence="12">Protein-export membrane protein SecG</fullName>
    </recommendedName>
</protein>
<comment type="similarity">
    <text evidence="2">Belongs to the SecG family.</text>
</comment>
<dbReference type="GO" id="GO:0005886">
    <property type="term" value="C:plasma membrane"/>
    <property type="evidence" value="ECO:0007669"/>
    <property type="project" value="UniProtKB-SubCell"/>
</dbReference>
<evidence type="ECO:0000256" key="10">
    <source>
        <dbReference type="SAM" id="Phobius"/>
    </source>
</evidence>
<evidence type="ECO:0000313" key="11">
    <source>
        <dbReference type="EMBL" id="ADD96349.1"/>
    </source>
</evidence>
<dbReference type="PANTHER" id="PTHR34182:SF1">
    <property type="entry name" value="PROTEIN-EXPORT MEMBRANE PROTEIN SECG"/>
    <property type="match status" value="1"/>
</dbReference>
<evidence type="ECO:0000256" key="4">
    <source>
        <dbReference type="ARBA" id="ARBA00022475"/>
    </source>
</evidence>
<accession>D6PKU8</accession>
<keyword evidence="5 10" id="KW-0812">Transmembrane</keyword>
<name>D6PKU8_9ZZZZ</name>
<evidence type="ECO:0000256" key="3">
    <source>
        <dbReference type="ARBA" id="ARBA00022448"/>
    </source>
</evidence>
<evidence type="ECO:0000256" key="7">
    <source>
        <dbReference type="ARBA" id="ARBA00022989"/>
    </source>
</evidence>
<dbReference type="InterPro" id="IPR004692">
    <property type="entry name" value="SecG"/>
</dbReference>
<evidence type="ECO:0000256" key="9">
    <source>
        <dbReference type="ARBA" id="ARBA00023136"/>
    </source>
</evidence>
<evidence type="ECO:0000256" key="1">
    <source>
        <dbReference type="ARBA" id="ARBA00004651"/>
    </source>
</evidence>
<keyword evidence="8" id="KW-0811">Translocation</keyword>
<evidence type="ECO:0000256" key="8">
    <source>
        <dbReference type="ARBA" id="ARBA00023010"/>
    </source>
</evidence>
<dbReference type="AlphaFoldDB" id="D6PKU8"/>
<keyword evidence="9 10" id="KW-0472">Membrane</keyword>
<feature type="transmembrane region" description="Helical" evidence="10">
    <location>
        <begin position="51"/>
        <end position="73"/>
    </location>
</feature>
<evidence type="ECO:0008006" key="12">
    <source>
        <dbReference type="Google" id="ProtNLM"/>
    </source>
</evidence>
<keyword evidence="4" id="KW-1003">Cell membrane</keyword>
<keyword evidence="6" id="KW-0653">Protein transport</keyword>
<dbReference type="Pfam" id="PF03840">
    <property type="entry name" value="SecG"/>
    <property type="match status" value="1"/>
</dbReference>
<proteinExistence type="inferred from homology"/>
<keyword evidence="7 10" id="KW-1133">Transmembrane helix</keyword>
<dbReference type="GO" id="GO:0009306">
    <property type="term" value="P:protein secretion"/>
    <property type="evidence" value="ECO:0007669"/>
    <property type="project" value="InterPro"/>
</dbReference>
<evidence type="ECO:0000256" key="2">
    <source>
        <dbReference type="ARBA" id="ARBA00008445"/>
    </source>
</evidence>
<comment type="subcellular location">
    <subcellularLocation>
        <location evidence="1">Cell membrane</location>
        <topology evidence="1">Multi-pass membrane protein</topology>
    </subcellularLocation>
</comment>